<keyword evidence="2" id="KW-1185">Reference proteome</keyword>
<name>A0A074J783_9RHOB</name>
<accession>A0A074J783</accession>
<dbReference type="AlphaFoldDB" id="A0A074J783"/>
<sequence>MVHGAERDAVSLAVMQIERRHIERDLRAEIRPCTRLNLPAARRIERFEPALVVMPSMSYFAFLEGVRLHEKPPFSWNGGFEICFARMRR</sequence>
<gene>
    <name evidence="1" type="ORF">TP2_09585</name>
</gene>
<evidence type="ECO:0000313" key="1">
    <source>
        <dbReference type="EMBL" id="KEO51720.1"/>
    </source>
</evidence>
<protein>
    <submittedName>
        <fullName evidence="1">Uncharacterized protein</fullName>
    </submittedName>
</protein>
<dbReference type="Proteomes" id="UP000027432">
    <property type="component" value="Unassembled WGS sequence"/>
</dbReference>
<evidence type="ECO:0000313" key="2">
    <source>
        <dbReference type="Proteomes" id="UP000027432"/>
    </source>
</evidence>
<comment type="caution">
    <text evidence="1">The sequence shown here is derived from an EMBL/GenBank/DDBJ whole genome shotgun (WGS) entry which is preliminary data.</text>
</comment>
<reference evidence="1 2" key="1">
    <citation type="submission" date="2013-07" db="EMBL/GenBank/DDBJ databases">
        <title>Thioclava pacifica DSM 10166 Genome Sequencing.</title>
        <authorList>
            <person name="Lai Q."/>
            <person name="Shao Z."/>
        </authorList>
    </citation>
    <scope>NUCLEOTIDE SEQUENCE [LARGE SCALE GENOMIC DNA]</scope>
    <source>
        <strain evidence="1 2">DSM 10166</strain>
    </source>
</reference>
<organism evidence="1 2">
    <name type="scientific">Thioclava pacifica DSM 10166</name>
    <dbReference type="NCBI Taxonomy" id="1353537"/>
    <lineage>
        <taxon>Bacteria</taxon>
        <taxon>Pseudomonadati</taxon>
        <taxon>Pseudomonadota</taxon>
        <taxon>Alphaproteobacteria</taxon>
        <taxon>Rhodobacterales</taxon>
        <taxon>Paracoccaceae</taxon>
        <taxon>Thioclava</taxon>
    </lineage>
</organism>
<dbReference type="EMBL" id="AUND01000034">
    <property type="protein sequence ID" value="KEO51720.1"/>
    <property type="molecule type" value="Genomic_DNA"/>
</dbReference>
<proteinExistence type="predicted"/>